<dbReference type="AlphaFoldDB" id="A0A2P2Q7A1"/>
<reference evidence="1" key="1">
    <citation type="submission" date="2018-02" db="EMBL/GenBank/DDBJ databases">
        <title>Rhizophora mucronata_Transcriptome.</title>
        <authorList>
            <person name="Meera S.P."/>
            <person name="Sreeshan A."/>
            <person name="Augustine A."/>
        </authorList>
    </citation>
    <scope>NUCLEOTIDE SEQUENCE</scope>
    <source>
        <tissue evidence="1">Leaf</tissue>
    </source>
</reference>
<dbReference type="EMBL" id="GGEC01082371">
    <property type="protein sequence ID" value="MBX62855.1"/>
    <property type="molecule type" value="Transcribed_RNA"/>
</dbReference>
<sequence length="30" mass="3298">MWSLNLVSEDILGSWLVCKLEQSAKTVSGC</sequence>
<protein>
    <submittedName>
        <fullName evidence="1">Uncharacterized protein</fullName>
    </submittedName>
</protein>
<evidence type="ECO:0000313" key="1">
    <source>
        <dbReference type="EMBL" id="MBX62855.1"/>
    </source>
</evidence>
<accession>A0A2P2Q7A1</accession>
<name>A0A2P2Q7A1_RHIMU</name>
<organism evidence="1">
    <name type="scientific">Rhizophora mucronata</name>
    <name type="common">Asiatic mangrove</name>
    <dbReference type="NCBI Taxonomy" id="61149"/>
    <lineage>
        <taxon>Eukaryota</taxon>
        <taxon>Viridiplantae</taxon>
        <taxon>Streptophyta</taxon>
        <taxon>Embryophyta</taxon>
        <taxon>Tracheophyta</taxon>
        <taxon>Spermatophyta</taxon>
        <taxon>Magnoliopsida</taxon>
        <taxon>eudicotyledons</taxon>
        <taxon>Gunneridae</taxon>
        <taxon>Pentapetalae</taxon>
        <taxon>rosids</taxon>
        <taxon>fabids</taxon>
        <taxon>Malpighiales</taxon>
        <taxon>Rhizophoraceae</taxon>
        <taxon>Rhizophora</taxon>
    </lineage>
</organism>
<proteinExistence type="predicted"/>